<dbReference type="STRING" id="181874.A0A409X688"/>
<dbReference type="CDD" id="cd00882">
    <property type="entry name" value="Ras_like_GTPase"/>
    <property type="match status" value="1"/>
</dbReference>
<dbReference type="AlphaFoldDB" id="A0A409X688"/>
<comment type="caution">
    <text evidence="2">The sequence shown here is derived from an EMBL/GenBank/DDBJ whole genome shotgun (WGS) entry which is preliminary data.</text>
</comment>
<dbReference type="SUPFAM" id="SSF52540">
    <property type="entry name" value="P-loop containing nucleoside triphosphate hydrolases"/>
    <property type="match status" value="1"/>
</dbReference>
<gene>
    <name evidence="2" type="ORF">CVT24_001150</name>
</gene>
<dbReference type="Pfam" id="PF01926">
    <property type="entry name" value="MMR_HSR1"/>
    <property type="match status" value="1"/>
</dbReference>
<evidence type="ECO:0000313" key="2">
    <source>
        <dbReference type="EMBL" id="PPQ86224.1"/>
    </source>
</evidence>
<accession>A0A409X688</accession>
<name>A0A409X688_9AGAR</name>
<keyword evidence="3" id="KW-1185">Reference proteome</keyword>
<dbReference type="Proteomes" id="UP000284842">
    <property type="component" value="Unassembled WGS sequence"/>
</dbReference>
<dbReference type="Gene3D" id="3.40.50.300">
    <property type="entry name" value="P-loop containing nucleotide triphosphate hydrolases"/>
    <property type="match status" value="1"/>
</dbReference>
<reference evidence="2 3" key="1">
    <citation type="journal article" date="2018" name="Evol. Lett.">
        <title>Horizontal gene cluster transfer increased hallucinogenic mushroom diversity.</title>
        <authorList>
            <person name="Reynolds H.T."/>
            <person name="Vijayakumar V."/>
            <person name="Gluck-Thaler E."/>
            <person name="Korotkin H.B."/>
            <person name="Matheny P.B."/>
            <person name="Slot J.C."/>
        </authorList>
    </citation>
    <scope>NUCLEOTIDE SEQUENCE [LARGE SCALE GENOMIC DNA]</scope>
    <source>
        <strain evidence="2 3">2629</strain>
    </source>
</reference>
<dbReference type="InterPro" id="IPR006073">
    <property type="entry name" value="GTP-bd"/>
</dbReference>
<sequence length="301" mass="33677">MDASNSSCLTFTGPVSVKRQSDTSTLVTARACVILLLGLTGTGKSSFIEALSGGNADLKISGNTLESVTTDLTVYELVNAHFGSSKIIRPIFLIDCPGFCDDKTSEFKLVTMIQTWMKDLKRRGAIKENHIIETILYFHRITDKRLASTQKETLRLISSLVGDPYFYQTGLAVVTTMWDTLWSPAQVQEAEIRFTQLKENLKGLLGPSATQALRFDNTQNSALQIIDEADFMCRPATTWARAQRTLRSPPLAAFHNQKLRDAPFSAQLLHLIHERIARLEQKIRILDDDILDARCWPGVCR</sequence>
<organism evidence="2 3">
    <name type="scientific">Panaeolus cyanescens</name>
    <dbReference type="NCBI Taxonomy" id="181874"/>
    <lineage>
        <taxon>Eukaryota</taxon>
        <taxon>Fungi</taxon>
        <taxon>Dikarya</taxon>
        <taxon>Basidiomycota</taxon>
        <taxon>Agaricomycotina</taxon>
        <taxon>Agaricomycetes</taxon>
        <taxon>Agaricomycetidae</taxon>
        <taxon>Agaricales</taxon>
        <taxon>Agaricineae</taxon>
        <taxon>Galeropsidaceae</taxon>
        <taxon>Panaeolus</taxon>
    </lineage>
</organism>
<evidence type="ECO:0000259" key="1">
    <source>
        <dbReference type="Pfam" id="PF01926"/>
    </source>
</evidence>
<protein>
    <recommendedName>
        <fullName evidence="1">G domain-containing protein</fullName>
    </recommendedName>
</protein>
<dbReference type="OrthoDB" id="8954335at2759"/>
<proteinExistence type="predicted"/>
<evidence type="ECO:0000313" key="3">
    <source>
        <dbReference type="Proteomes" id="UP000284842"/>
    </source>
</evidence>
<dbReference type="InParanoid" id="A0A409X688"/>
<dbReference type="InterPro" id="IPR027417">
    <property type="entry name" value="P-loop_NTPase"/>
</dbReference>
<feature type="domain" description="G" evidence="1">
    <location>
        <begin position="34"/>
        <end position="111"/>
    </location>
</feature>
<dbReference type="GO" id="GO:0005525">
    <property type="term" value="F:GTP binding"/>
    <property type="evidence" value="ECO:0007669"/>
    <property type="project" value="InterPro"/>
</dbReference>
<dbReference type="EMBL" id="NHTK01004534">
    <property type="protein sequence ID" value="PPQ86224.1"/>
    <property type="molecule type" value="Genomic_DNA"/>
</dbReference>